<evidence type="ECO:0000256" key="5">
    <source>
        <dbReference type="ARBA" id="ARBA00022989"/>
    </source>
</evidence>
<dbReference type="GO" id="GO:0055085">
    <property type="term" value="P:transmembrane transport"/>
    <property type="evidence" value="ECO:0007669"/>
    <property type="project" value="InterPro"/>
</dbReference>
<evidence type="ECO:0000259" key="8">
    <source>
        <dbReference type="PROSITE" id="PS50928"/>
    </source>
</evidence>
<dbReference type="EMBL" id="NIHM01000006">
    <property type="protein sequence ID" value="PLT56159.1"/>
    <property type="molecule type" value="Genomic_DNA"/>
</dbReference>
<dbReference type="AlphaFoldDB" id="A0A2N5NJI1"/>
<evidence type="ECO:0000256" key="1">
    <source>
        <dbReference type="ARBA" id="ARBA00004651"/>
    </source>
</evidence>
<feature type="domain" description="ABC transmembrane type-1" evidence="8">
    <location>
        <begin position="81"/>
        <end position="292"/>
    </location>
</feature>
<dbReference type="SUPFAM" id="SSF161098">
    <property type="entry name" value="MetI-like"/>
    <property type="match status" value="1"/>
</dbReference>
<dbReference type="InterPro" id="IPR035906">
    <property type="entry name" value="MetI-like_sf"/>
</dbReference>
<dbReference type="CDD" id="cd06261">
    <property type="entry name" value="TM_PBP2"/>
    <property type="match status" value="1"/>
</dbReference>
<evidence type="ECO:0000256" key="3">
    <source>
        <dbReference type="ARBA" id="ARBA00022475"/>
    </source>
</evidence>
<feature type="transmembrane region" description="Helical" evidence="7">
    <location>
        <begin position="118"/>
        <end position="138"/>
    </location>
</feature>
<dbReference type="PROSITE" id="PS50928">
    <property type="entry name" value="ABC_TM1"/>
    <property type="match status" value="1"/>
</dbReference>
<dbReference type="Gene3D" id="1.10.3720.10">
    <property type="entry name" value="MetI-like"/>
    <property type="match status" value="1"/>
</dbReference>
<feature type="transmembrane region" description="Helical" evidence="7">
    <location>
        <begin position="271"/>
        <end position="291"/>
    </location>
</feature>
<evidence type="ECO:0000256" key="4">
    <source>
        <dbReference type="ARBA" id="ARBA00022692"/>
    </source>
</evidence>
<reference evidence="10 11" key="1">
    <citation type="journal article" date="2017" name="Genome Med.">
        <title>A novel Ruminococcus gnavus clade enriched in inflammatory bowel disease patients.</title>
        <authorList>
            <person name="Hall A.B."/>
            <person name="Yassour M."/>
            <person name="Sauk J."/>
            <person name="Garner A."/>
            <person name="Jiang X."/>
            <person name="Arthur T."/>
            <person name="Lagoudas G.K."/>
            <person name="Vatanen T."/>
            <person name="Fornelos N."/>
            <person name="Wilson R."/>
            <person name="Bertha M."/>
            <person name="Cohen M."/>
            <person name="Garber J."/>
            <person name="Khalili H."/>
            <person name="Gevers D."/>
            <person name="Ananthakrishnan A.N."/>
            <person name="Kugathasan S."/>
            <person name="Lander E.S."/>
            <person name="Blainey P."/>
            <person name="Vlamakis H."/>
            <person name="Xavier R.J."/>
            <person name="Huttenhower C."/>
        </authorList>
    </citation>
    <scope>NUCLEOTIDE SEQUENCE [LARGE SCALE GENOMIC DNA]</scope>
    <source>
        <strain evidence="10 11">RJX1118</strain>
    </source>
</reference>
<dbReference type="Pfam" id="PF00528">
    <property type="entry name" value="BPD_transp_1"/>
    <property type="match status" value="1"/>
</dbReference>
<comment type="subcellular location">
    <subcellularLocation>
        <location evidence="1 7">Cell membrane</location>
        <topology evidence="1 7">Multi-pass membrane protein</topology>
    </subcellularLocation>
</comment>
<name>A0A2N5NJI1_MEDGN</name>
<keyword evidence="6 7" id="KW-0472">Membrane</keyword>
<dbReference type="Proteomes" id="UP001148455">
    <property type="component" value="Unassembled WGS sequence"/>
</dbReference>
<feature type="transmembrane region" description="Helical" evidence="7">
    <location>
        <begin position="220"/>
        <end position="239"/>
    </location>
</feature>
<comment type="similarity">
    <text evidence="7">Belongs to the binding-protein-dependent transport system permease family.</text>
</comment>
<dbReference type="EMBL" id="JAPZED010000013">
    <property type="protein sequence ID" value="MCZ7694732.1"/>
    <property type="molecule type" value="Genomic_DNA"/>
</dbReference>
<dbReference type="PANTHER" id="PTHR30193">
    <property type="entry name" value="ABC TRANSPORTER PERMEASE PROTEIN"/>
    <property type="match status" value="1"/>
</dbReference>
<evidence type="ECO:0000313" key="10">
    <source>
        <dbReference type="EMBL" id="PLT56159.1"/>
    </source>
</evidence>
<feature type="transmembrane region" description="Helical" evidence="7">
    <location>
        <begin position="166"/>
        <end position="187"/>
    </location>
</feature>
<feature type="transmembrane region" description="Helical" evidence="7">
    <location>
        <begin position="21"/>
        <end position="40"/>
    </location>
</feature>
<keyword evidence="3" id="KW-1003">Cell membrane</keyword>
<evidence type="ECO:0000313" key="11">
    <source>
        <dbReference type="Proteomes" id="UP000234849"/>
    </source>
</evidence>
<keyword evidence="2 7" id="KW-0813">Transport</keyword>
<accession>A0A2N5NJI1</accession>
<protein>
    <submittedName>
        <fullName evidence="10">Sugar ABC transporter permease</fullName>
    </submittedName>
</protein>
<keyword evidence="5 7" id="KW-1133">Transmembrane helix</keyword>
<dbReference type="InterPro" id="IPR051393">
    <property type="entry name" value="ABC_transporter_permease"/>
</dbReference>
<dbReference type="RefSeq" id="WP_101879388.1">
    <property type="nucleotide sequence ID" value="NZ_CACRUK010000012.1"/>
</dbReference>
<feature type="transmembrane region" description="Helical" evidence="7">
    <location>
        <begin position="85"/>
        <end position="106"/>
    </location>
</feature>
<sequence length="301" mass="34236">MRKSPQKRVVKAGSYQFRKKITPWCILFFPMAFTVWLKYYPIVSAFFISLFRYDPINPPGKFVGFENYVDIFHMQHYWDSWKNTFILLALQLCMCFLIPLIQALLLNELIRLQKCLTTLYILPALIPTSVNVIIWKWIWHPDYGVANQIVKFFGGEPQTWLSDPNLVKFCIIFPGVLGGGLTVLLYLSAIQGVSTDIMESASLDGCTGFGRIIHIILPNISFMIFIQLIMCVITTMQMLDVPYMYASGGPSGASTTQGIFIYNAFHQDLNYGRGSAASVILLLVIAAMTMVQMQFEKSEKE</sequence>
<dbReference type="Proteomes" id="UP000234849">
    <property type="component" value="Unassembled WGS sequence"/>
</dbReference>
<proteinExistence type="inferred from homology"/>
<comment type="caution">
    <text evidence="10">The sequence shown here is derived from an EMBL/GenBank/DDBJ whole genome shotgun (WGS) entry which is preliminary data.</text>
</comment>
<evidence type="ECO:0000256" key="7">
    <source>
        <dbReference type="RuleBase" id="RU363032"/>
    </source>
</evidence>
<dbReference type="GO" id="GO:0005886">
    <property type="term" value="C:plasma membrane"/>
    <property type="evidence" value="ECO:0007669"/>
    <property type="project" value="UniProtKB-SubCell"/>
</dbReference>
<reference evidence="9" key="2">
    <citation type="submission" date="2022-12" db="EMBL/GenBank/DDBJ databases">
        <title>Genome of R. gnavus strain RSHDN_123.</title>
        <authorList>
            <person name="Abdugheni R."/>
        </authorList>
    </citation>
    <scope>NUCLEOTIDE SEQUENCE</scope>
    <source>
        <strain evidence="9">RSHDN_123</strain>
    </source>
</reference>
<gene>
    <name evidence="10" type="ORF">CDL18_05665</name>
    <name evidence="9" type="ORF">O8D18_11905</name>
</gene>
<evidence type="ECO:0000313" key="9">
    <source>
        <dbReference type="EMBL" id="MCZ7694732.1"/>
    </source>
</evidence>
<keyword evidence="4 7" id="KW-0812">Transmembrane</keyword>
<dbReference type="PANTHER" id="PTHR30193:SF37">
    <property type="entry name" value="INNER MEMBRANE ABC TRANSPORTER PERMEASE PROTEIN YCJO"/>
    <property type="match status" value="1"/>
</dbReference>
<dbReference type="InterPro" id="IPR000515">
    <property type="entry name" value="MetI-like"/>
</dbReference>
<organism evidence="10 11">
    <name type="scientific">Mediterraneibacter gnavus</name>
    <name type="common">Ruminococcus gnavus</name>
    <dbReference type="NCBI Taxonomy" id="33038"/>
    <lineage>
        <taxon>Bacteria</taxon>
        <taxon>Bacillati</taxon>
        <taxon>Bacillota</taxon>
        <taxon>Clostridia</taxon>
        <taxon>Lachnospirales</taxon>
        <taxon>Lachnospiraceae</taxon>
        <taxon>Mediterraneibacter</taxon>
    </lineage>
</organism>
<evidence type="ECO:0000256" key="2">
    <source>
        <dbReference type="ARBA" id="ARBA00022448"/>
    </source>
</evidence>
<evidence type="ECO:0000256" key="6">
    <source>
        <dbReference type="ARBA" id="ARBA00023136"/>
    </source>
</evidence>